<name>A0AA88DD76_FICCA</name>
<proteinExistence type="predicted"/>
<sequence>MTDLSLVTHDAAPVDVTTTTATPDGVGDDDGGRKPDRAGSLPSPIVQRRWTSRRRPNQIVSATTTEAEKPDLDGDGGIDHFLLRSSRSRTDLTTITRSDGTVVAVTASLNSASPAMTFATTHDDRFLRNSKSLCRLTL</sequence>
<reference evidence="2" key="1">
    <citation type="submission" date="2023-07" db="EMBL/GenBank/DDBJ databases">
        <title>draft genome sequence of fig (Ficus carica).</title>
        <authorList>
            <person name="Takahashi T."/>
            <person name="Nishimura K."/>
        </authorList>
    </citation>
    <scope>NUCLEOTIDE SEQUENCE</scope>
</reference>
<keyword evidence="3" id="KW-1185">Reference proteome</keyword>
<protein>
    <submittedName>
        <fullName evidence="2">Uncharacterized protein</fullName>
    </submittedName>
</protein>
<organism evidence="2 3">
    <name type="scientific">Ficus carica</name>
    <name type="common">Common fig</name>
    <dbReference type="NCBI Taxonomy" id="3494"/>
    <lineage>
        <taxon>Eukaryota</taxon>
        <taxon>Viridiplantae</taxon>
        <taxon>Streptophyta</taxon>
        <taxon>Embryophyta</taxon>
        <taxon>Tracheophyta</taxon>
        <taxon>Spermatophyta</taxon>
        <taxon>Magnoliopsida</taxon>
        <taxon>eudicotyledons</taxon>
        <taxon>Gunneridae</taxon>
        <taxon>Pentapetalae</taxon>
        <taxon>rosids</taxon>
        <taxon>fabids</taxon>
        <taxon>Rosales</taxon>
        <taxon>Moraceae</taxon>
        <taxon>Ficeae</taxon>
        <taxon>Ficus</taxon>
    </lineage>
</organism>
<dbReference type="AlphaFoldDB" id="A0AA88DD76"/>
<feature type="compositionally biased region" description="Low complexity" evidence="1">
    <location>
        <begin position="7"/>
        <end position="25"/>
    </location>
</feature>
<feature type="compositionally biased region" description="Basic and acidic residues" evidence="1">
    <location>
        <begin position="66"/>
        <end position="76"/>
    </location>
</feature>
<evidence type="ECO:0000313" key="3">
    <source>
        <dbReference type="Proteomes" id="UP001187192"/>
    </source>
</evidence>
<comment type="caution">
    <text evidence="2">The sequence shown here is derived from an EMBL/GenBank/DDBJ whole genome shotgun (WGS) entry which is preliminary data.</text>
</comment>
<evidence type="ECO:0000256" key="1">
    <source>
        <dbReference type="SAM" id="MobiDB-lite"/>
    </source>
</evidence>
<dbReference type="Proteomes" id="UP001187192">
    <property type="component" value="Unassembled WGS sequence"/>
</dbReference>
<dbReference type="EMBL" id="BTGU01000055">
    <property type="protein sequence ID" value="GMN55178.1"/>
    <property type="molecule type" value="Genomic_DNA"/>
</dbReference>
<gene>
    <name evidence="2" type="ORF">TIFTF001_024313</name>
</gene>
<evidence type="ECO:0000313" key="2">
    <source>
        <dbReference type="EMBL" id="GMN55178.1"/>
    </source>
</evidence>
<accession>A0AA88DD76</accession>
<feature type="region of interest" description="Disordered" evidence="1">
    <location>
        <begin position="1"/>
        <end position="76"/>
    </location>
</feature>